<dbReference type="UniPathway" id="UPA00143"/>
<dbReference type="GO" id="GO:0005737">
    <property type="term" value="C:cytoplasm"/>
    <property type="evidence" value="ECO:0007669"/>
    <property type="project" value="UniProtKB-SubCell"/>
</dbReference>
<dbReference type="InterPro" id="IPR001496">
    <property type="entry name" value="SOCS_box"/>
</dbReference>
<dbReference type="CDD" id="cd03717">
    <property type="entry name" value="SOCS_SOCS_like"/>
    <property type="match status" value="1"/>
</dbReference>
<dbReference type="CDD" id="cd12876">
    <property type="entry name" value="SPRY_SOCS3"/>
    <property type="match status" value="1"/>
</dbReference>
<keyword evidence="6" id="KW-0963">Cytoplasm</keyword>
<reference evidence="10" key="1">
    <citation type="submission" date="2022-01" db="EMBL/GenBank/DDBJ databases">
        <authorList>
            <person name="Braso-Vives M."/>
        </authorList>
    </citation>
    <scope>NUCLEOTIDE SEQUENCE</scope>
</reference>
<dbReference type="InterPro" id="IPR013320">
    <property type="entry name" value="ConA-like_dom_sf"/>
</dbReference>
<dbReference type="InterPro" id="IPR050672">
    <property type="entry name" value="FBXO45-Fsn/SPSB_families"/>
</dbReference>
<evidence type="ECO:0000259" key="8">
    <source>
        <dbReference type="PROSITE" id="PS50188"/>
    </source>
</evidence>
<dbReference type="GO" id="GO:0035556">
    <property type="term" value="P:intracellular signal transduction"/>
    <property type="evidence" value="ECO:0007669"/>
    <property type="project" value="InterPro"/>
</dbReference>
<evidence type="ECO:0000256" key="3">
    <source>
        <dbReference type="ARBA" id="ARBA00004906"/>
    </source>
</evidence>
<dbReference type="PROSITE" id="PS50225">
    <property type="entry name" value="SOCS"/>
    <property type="match status" value="1"/>
</dbReference>
<comment type="similarity">
    <text evidence="4">Belongs to the SPSB family.</text>
</comment>
<dbReference type="SUPFAM" id="SSF158235">
    <property type="entry name" value="SOCS box-like"/>
    <property type="match status" value="1"/>
</dbReference>
<dbReference type="GO" id="GO:0005634">
    <property type="term" value="C:nucleus"/>
    <property type="evidence" value="ECO:0007669"/>
    <property type="project" value="UniProtKB-SubCell"/>
</dbReference>
<evidence type="ECO:0000313" key="10">
    <source>
        <dbReference type="EMBL" id="CAH1274392.1"/>
    </source>
</evidence>
<dbReference type="OrthoDB" id="5951542at2759"/>
<evidence type="ECO:0000313" key="11">
    <source>
        <dbReference type="Proteomes" id="UP000838412"/>
    </source>
</evidence>
<dbReference type="PANTHER" id="PTHR12245">
    <property type="entry name" value="SPRY DOMAIN CONTAINING SOCS BOX PROTEIN"/>
    <property type="match status" value="1"/>
</dbReference>
<dbReference type="GO" id="GO:0016567">
    <property type="term" value="P:protein ubiquitination"/>
    <property type="evidence" value="ECO:0007669"/>
    <property type="project" value="UniProtKB-UniPathway"/>
</dbReference>
<dbReference type="PROSITE" id="PS50188">
    <property type="entry name" value="B302_SPRY"/>
    <property type="match status" value="1"/>
</dbReference>
<name>A0A8K0F1S9_BRALA</name>
<proteinExistence type="inferred from homology"/>
<sequence length="241" mass="27419">MAHFCLTTALTQNMPCWIEDDQDFKPENWRWDVNNKSPEVQLSSCQLAAYFHVDPVDSSIGTAGVRGTKGFTTGEHYWEVIFLEPPHGTSVMVGVGTKKALLHLGNYQYINLLGRDEESWGLSYKGTTWHNGKYQRYTEPFYDQTTVIGVHLNLYNGTLTYYRNGKSLGVAFRGINRGEELYPIICSTAAETEMELGMRSCRFNSLQEKCCFTIMQAMKGKQAVDKLPLPTVIKSRLKEQY</sequence>
<comment type="subcellular location">
    <subcellularLocation>
        <location evidence="2">Cytoplasm</location>
    </subcellularLocation>
    <subcellularLocation>
        <location evidence="1">Nucleus</location>
    </subcellularLocation>
</comment>
<dbReference type="Proteomes" id="UP000838412">
    <property type="component" value="Chromosome 9"/>
</dbReference>
<keyword evidence="7" id="KW-0539">Nucleus</keyword>
<evidence type="ECO:0000256" key="1">
    <source>
        <dbReference type="ARBA" id="ARBA00004123"/>
    </source>
</evidence>
<evidence type="ECO:0000256" key="2">
    <source>
        <dbReference type="ARBA" id="ARBA00004496"/>
    </source>
</evidence>
<feature type="domain" description="SOCS box" evidence="9">
    <location>
        <begin position="196"/>
        <end position="241"/>
    </location>
</feature>
<dbReference type="SMART" id="SM00449">
    <property type="entry name" value="SPRY"/>
    <property type="match status" value="1"/>
</dbReference>
<dbReference type="Pfam" id="PF00622">
    <property type="entry name" value="SPRY"/>
    <property type="match status" value="1"/>
</dbReference>
<dbReference type="InterPro" id="IPR035754">
    <property type="entry name" value="SPRY_SPSB3"/>
</dbReference>
<dbReference type="InterPro" id="IPR001870">
    <property type="entry name" value="B30.2/SPRY"/>
</dbReference>
<evidence type="ECO:0000256" key="4">
    <source>
        <dbReference type="ARBA" id="ARBA00010910"/>
    </source>
</evidence>
<keyword evidence="11" id="KW-1185">Reference proteome</keyword>
<accession>A0A8K0F1S9</accession>
<dbReference type="InterPro" id="IPR036036">
    <property type="entry name" value="SOCS_box-like_dom_sf"/>
</dbReference>
<evidence type="ECO:0000256" key="6">
    <source>
        <dbReference type="ARBA" id="ARBA00022490"/>
    </source>
</evidence>
<dbReference type="AlphaFoldDB" id="A0A8K0F1S9"/>
<evidence type="ECO:0000259" key="9">
    <source>
        <dbReference type="PROSITE" id="PS50225"/>
    </source>
</evidence>
<dbReference type="InterPro" id="IPR043136">
    <property type="entry name" value="B30.2/SPRY_sf"/>
</dbReference>
<dbReference type="InterPro" id="IPR003877">
    <property type="entry name" value="SPRY_dom"/>
</dbReference>
<dbReference type="PANTHER" id="PTHR12245:SF16">
    <property type="entry name" value="SPRY DOMAIN-CONTAINING SOCS BOX PROTEIN 3-LIKE"/>
    <property type="match status" value="1"/>
</dbReference>
<evidence type="ECO:0000256" key="5">
    <source>
        <dbReference type="ARBA" id="ARBA00014684"/>
    </source>
</evidence>
<evidence type="ECO:0000256" key="7">
    <source>
        <dbReference type="ARBA" id="ARBA00023242"/>
    </source>
</evidence>
<dbReference type="FunFam" id="2.60.120.920:FF:000079">
    <property type="entry name" value="Predicted protein"/>
    <property type="match status" value="1"/>
</dbReference>
<dbReference type="SUPFAM" id="SSF49899">
    <property type="entry name" value="Concanavalin A-like lectins/glucanases"/>
    <property type="match status" value="1"/>
</dbReference>
<dbReference type="Pfam" id="PF07525">
    <property type="entry name" value="SOCS_box"/>
    <property type="match status" value="1"/>
</dbReference>
<comment type="pathway">
    <text evidence="3">Protein modification; protein ubiquitination.</text>
</comment>
<feature type="domain" description="B30.2/SPRY" evidence="8">
    <location>
        <begin position="9"/>
        <end position="203"/>
    </location>
</feature>
<dbReference type="GO" id="GO:0019005">
    <property type="term" value="C:SCF ubiquitin ligase complex"/>
    <property type="evidence" value="ECO:0007669"/>
    <property type="project" value="TreeGrafter"/>
</dbReference>
<protein>
    <recommendedName>
        <fullName evidence="5">SPRY domain-containing SOCS box protein 3</fullName>
    </recommendedName>
</protein>
<gene>
    <name evidence="10" type="primary">SPSB3</name>
    <name evidence="10" type="ORF">BLAG_LOCUS25426</name>
</gene>
<dbReference type="GO" id="GO:0043161">
    <property type="term" value="P:proteasome-mediated ubiquitin-dependent protein catabolic process"/>
    <property type="evidence" value="ECO:0007669"/>
    <property type="project" value="TreeGrafter"/>
</dbReference>
<organism evidence="10 11">
    <name type="scientific">Branchiostoma lanceolatum</name>
    <name type="common">Common lancelet</name>
    <name type="synonym">Amphioxus lanceolatum</name>
    <dbReference type="NCBI Taxonomy" id="7740"/>
    <lineage>
        <taxon>Eukaryota</taxon>
        <taxon>Metazoa</taxon>
        <taxon>Chordata</taxon>
        <taxon>Cephalochordata</taxon>
        <taxon>Leptocardii</taxon>
        <taxon>Amphioxiformes</taxon>
        <taxon>Branchiostomatidae</taxon>
        <taxon>Branchiostoma</taxon>
    </lineage>
</organism>
<dbReference type="Gene3D" id="2.60.120.920">
    <property type="match status" value="1"/>
</dbReference>
<dbReference type="EMBL" id="OV696694">
    <property type="protein sequence ID" value="CAH1274392.1"/>
    <property type="molecule type" value="Genomic_DNA"/>
</dbReference>